<dbReference type="SUPFAM" id="SSF50249">
    <property type="entry name" value="Nucleic acid-binding proteins"/>
    <property type="match status" value="1"/>
</dbReference>
<reference evidence="4 5" key="1">
    <citation type="submission" date="2019-06" db="EMBL/GenBank/DDBJ databases">
        <title>A chromosomal-level reference genome of Carpinus fangiana (Coryloideae, Betulaceae).</title>
        <authorList>
            <person name="Yang X."/>
            <person name="Wang Z."/>
            <person name="Zhang L."/>
            <person name="Hao G."/>
            <person name="Liu J."/>
            <person name="Yang Y."/>
        </authorList>
    </citation>
    <scope>NUCLEOTIDE SEQUENCE [LARGE SCALE GENOMIC DNA]</scope>
    <source>
        <strain evidence="4">Cfa_2016G</strain>
        <tissue evidence="4">Leaf</tissue>
    </source>
</reference>
<dbReference type="PANTHER" id="PTHR36033">
    <property type="entry name" value="NUCLEIC ACID-BINDING PROTEINS SUPERFAMILY"/>
    <property type="match status" value="1"/>
</dbReference>
<protein>
    <recommendedName>
        <fullName evidence="6">Cell division control protein 24 OB domain-containing protein</fullName>
    </recommendedName>
</protein>
<dbReference type="InterPro" id="IPR035203">
    <property type="entry name" value="Cdc24_OB3"/>
</dbReference>
<feature type="domain" description="Cell division control protein 24 OB" evidence="1">
    <location>
        <begin position="435"/>
        <end position="655"/>
    </location>
</feature>
<accession>A0A5N6R1P9</accession>
<evidence type="ECO:0008006" key="6">
    <source>
        <dbReference type="Google" id="ProtNLM"/>
    </source>
</evidence>
<name>A0A5N6R1P9_9ROSI</name>
<evidence type="ECO:0000313" key="4">
    <source>
        <dbReference type="EMBL" id="KAE8022902.1"/>
    </source>
</evidence>
<dbReference type="PANTHER" id="PTHR36033:SF1">
    <property type="entry name" value="NUCLEIC ACID-BINDING PROTEINS SUPERFAMILY"/>
    <property type="match status" value="1"/>
</dbReference>
<feature type="domain" description="Cell division control protein 24 OB" evidence="3">
    <location>
        <begin position="53"/>
        <end position="180"/>
    </location>
</feature>
<dbReference type="Pfam" id="PF17245">
    <property type="entry name" value="CDC24_OB2"/>
    <property type="match status" value="1"/>
</dbReference>
<dbReference type="InterPro" id="IPR012340">
    <property type="entry name" value="NA-bd_OB-fold"/>
</dbReference>
<evidence type="ECO:0000259" key="2">
    <source>
        <dbReference type="Pfam" id="PF17245"/>
    </source>
</evidence>
<gene>
    <name evidence="4" type="ORF">FH972_008663</name>
</gene>
<dbReference type="InterPro" id="IPR035200">
    <property type="entry name" value="Cdc24_OB2"/>
</dbReference>
<feature type="domain" description="Cell division control protein 24 OB" evidence="2">
    <location>
        <begin position="185"/>
        <end position="315"/>
    </location>
</feature>
<dbReference type="InterPro" id="IPR035201">
    <property type="entry name" value="Cdc24_OB1"/>
</dbReference>
<organism evidence="4 5">
    <name type="scientific">Carpinus fangiana</name>
    <dbReference type="NCBI Taxonomy" id="176857"/>
    <lineage>
        <taxon>Eukaryota</taxon>
        <taxon>Viridiplantae</taxon>
        <taxon>Streptophyta</taxon>
        <taxon>Embryophyta</taxon>
        <taxon>Tracheophyta</taxon>
        <taxon>Spermatophyta</taxon>
        <taxon>Magnoliopsida</taxon>
        <taxon>eudicotyledons</taxon>
        <taxon>Gunneridae</taxon>
        <taxon>Pentapetalae</taxon>
        <taxon>rosids</taxon>
        <taxon>fabids</taxon>
        <taxon>Fagales</taxon>
        <taxon>Betulaceae</taxon>
        <taxon>Carpinus</taxon>
    </lineage>
</organism>
<keyword evidence="5" id="KW-1185">Reference proteome</keyword>
<evidence type="ECO:0000259" key="1">
    <source>
        <dbReference type="Pfam" id="PF17244"/>
    </source>
</evidence>
<dbReference type="Gene3D" id="2.40.50.140">
    <property type="entry name" value="Nucleic acid-binding proteins"/>
    <property type="match status" value="1"/>
</dbReference>
<dbReference type="EMBL" id="CM017323">
    <property type="protein sequence ID" value="KAE8022902.1"/>
    <property type="molecule type" value="Genomic_DNA"/>
</dbReference>
<evidence type="ECO:0000313" key="5">
    <source>
        <dbReference type="Proteomes" id="UP000327013"/>
    </source>
</evidence>
<sequence>MFPPNYINPAVLGTLNLLNLVIRKMSSLGKYASGEEGVSVMDTDQPQAEEDPFLAFIDYAGSILSPEGEDDQDLNGKRVETGGPGWSWVASRILKTCIAYSSGVTAAILLSDLSQAWNEQQRGGASKRVPESINQLKKKHRRTKLPNTISIDAIYERNFLSLTSVLEAVVLDAFALPGTNIYMLTLGDFQSSNTIDLYLHRRYYDLVDPHNGVLKKGREIFLTGCYLRTAAEGSGCPRLLPTEYLVILLDEEEDDDAMLLGAQFCSDSFSTITLDAVNKGVSFSLYARIESIEPLEIQGTSGNLQMKQITLVDNDGVKLKFLLWGEQVLLANLFSVGSMLALDRPYISSSIQSAIKISDEFCLEYGSATQLYLVPSIQHEEQVCVSMTQNRYQGPRLLNTLDSSQDSKVSQVSLPCDSRGSIDFSNYPFQSFVTDLRDKMTGISLYGIVTGIFKEKHVTEAIFSLKIEDTSGAVWTKLHFVKSWSLGRLSIGHTVYISGLTCSMTKQKGLEALWFENNNRSSFFNLSCLPALLNSSCLHKFSSLCDLSSQTSCTQICRVWLDQIAHCHVNTKFSHALCGHFVNKTPSGVVECSFCHYNCDAEVMRTFHLEITLADETAKVFAWCTGQTAAELLQISPDEFYELPEEEQAMYPSSLENERFMVAVVNCKRQSDGIGAGLILENEAVSWEITRALKWE</sequence>
<dbReference type="Proteomes" id="UP000327013">
    <property type="component" value="Chromosome 3"/>
</dbReference>
<dbReference type="OrthoDB" id="10265890at2759"/>
<evidence type="ECO:0000259" key="3">
    <source>
        <dbReference type="Pfam" id="PF17246"/>
    </source>
</evidence>
<proteinExistence type="predicted"/>
<dbReference type="Pfam" id="PF17244">
    <property type="entry name" value="CDC24_OB3"/>
    <property type="match status" value="1"/>
</dbReference>
<dbReference type="Pfam" id="PF17246">
    <property type="entry name" value="CDC24_OB1"/>
    <property type="match status" value="1"/>
</dbReference>
<dbReference type="AlphaFoldDB" id="A0A5N6R1P9"/>